<protein>
    <submittedName>
        <fullName evidence="3">YciI family protein</fullName>
    </submittedName>
</protein>
<organism evidence="3 4">
    <name type="scientific">Sphaerisporangium aureirubrum</name>
    <dbReference type="NCBI Taxonomy" id="1544736"/>
    <lineage>
        <taxon>Bacteria</taxon>
        <taxon>Bacillati</taxon>
        <taxon>Actinomycetota</taxon>
        <taxon>Actinomycetes</taxon>
        <taxon>Streptosporangiales</taxon>
        <taxon>Streptosporangiaceae</taxon>
        <taxon>Sphaerisporangium</taxon>
    </lineage>
</organism>
<evidence type="ECO:0000313" key="4">
    <source>
        <dbReference type="Proteomes" id="UP001596137"/>
    </source>
</evidence>
<feature type="domain" description="YCII-related" evidence="2">
    <location>
        <begin position="1"/>
        <end position="113"/>
    </location>
</feature>
<comment type="similarity">
    <text evidence="1">Belongs to the YciI family.</text>
</comment>
<dbReference type="PANTHER" id="PTHR35174:SF3">
    <property type="entry name" value="BLL7171 PROTEIN"/>
    <property type="match status" value="1"/>
</dbReference>
<sequence>MKYMLLIHMNTEIWDTLSEADRQEVFQGHTDFIDLITKSGELLSTEPLCAPSHTTTVRIRNNTPAITDGPYLETKEYFCGYYLIDCDTKPRALALATMIPDAKYTAIEVRPLMTPTAPAL</sequence>
<comment type="caution">
    <text evidence="3">The sequence shown here is derived from an EMBL/GenBank/DDBJ whole genome shotgun (WGS) entry which is preliminary data.</text>
</comment>
<proteinExistence type="inferred from homology"/>
<accession>A0ABW1NNC7</accession>
<dbReference type="InterPro" id="IPR005545">
    <property type="entry name" value="YCII"/>
</dbReference>
<dbReference type="SUPFAM" id="SSF54909">
    <property type="entry name" value="Dimeric alpha+beta barrel"/>
    <property type="match status" value="1"/>
</dbReference>
<dbReference type="InterPro" id="IPR011008">
    <property type="entry name" value="Dimeric_a/b-barrel"/>
</dbReference>
<evidence type="ECO:0000259" key="2">
    <source>
        <dbReference type="Pfam" id="PF03795"/>
    </source>
</evidence>
<evidence type="ECO:0000256" key="1">
    <source>
        <dbReference type="ARBA" id="ARBA00007689"/>
    </source>
</evidence>
<keyword evidence="4" id="KW-1185">Reference proteome</keyword>
<dbReference type="Gene3D" id="3.30.70.1060">
    <property type="entry name" value="Dimeric alpha+beta barrel"/>
    <property type="match status" value="1"/>
</dbReference>
<reference evidence="4" key="1">
    <citation type="journal article" date="2019" name="Int. J. Syst. Evol. Microbiol.">
        <title>The Global Catalogue of Microorganisms (GCM) 10K type strain sequencing project: providing services to taxonomists for standard genome sequencing and annotation.</title>
        <authorList>
            <consortium name="The Broad Institute Genomics Platform"/>
            <consortium name="The Broad Institute Genome Sequencing Center for Infectious Disease"/>
            <person name="Wu L."/>
            <person name="Ma J."/>
        </authorList>
    </citation>
    <scope>NUCLEOTIDE SEQUENCE [LARGE SCALE GENOMIC DNA]</scope>
    <source>
        <strain evidence="4">JCM 30346</strain>
    </source>
</reference>
<dbReference type="PANTHER" id="PTHR35174">
    <property type="entry name" value="BLL7171 PROTEIN-RELATED"/>
    <property type="match status" value="1"/>
</dbReference>
<dbReference type="RefSeq" id="WP_380757366.1">
    <property type="nucleotide sequence ID" value="NZ_JBHSRF010000042.1"/>
</dbReference>
<gene>
    <name evidence="3" type="ORF">ACFP1K_24695</name>
</gene>
<dbReference type="Pfam" id="PF03795">
    <property type="entry name" value="YCII"/>
    <property type="match status" value="1"/>
</dbReference>
<evidence type="ECO:0000313" key="3">
    <source>
        <dbReference type="EMBL" id="MFC6084378.1"/>
    </source>
</evidence>
<dbReference type="Proteomes" id="UP001596137">
    <property type="component" value="Unassembled WGS sequence"/>
</dbReference>
<dbReference type="EMBL" id="JBHSRF010000042">
    <property type="protein sequence ID" value="MFC6084378.1"/>
    <property type="molecule type" value="Genomic_DNA"/>
</dbReference>
<name>A0ABW1NNC7_9ACTN</name>